<dbReference type="EMBL" id="CAJJDO010000067">
    <property type="protein sequence ID" value="CAD8177490.1"/>
    <property type="molecule type" value="Genomic_DNA"/>
</dbReference>
<name>A0A8S1VJR4_9CILI</name>
<sequence length="75" mass="9171">MDELKQIEQEQYYISYSKYYKCSNSCYLQIQQNLQKYLFMEVLKVEFFEKGQVIEELQIQNQNLMDDISQLRIAL</sequence>
<gene>
    <name evidence="1" type="ORF">PPENT_87.1.T0670235</name>
</gene>
<proteinExistence type="predicted"/>
<keyword evidence="2" id="KW-1185">Reference proteome</keyword>
<protein>
    <submittedName>
        <fullName evidence="1">Uncharacterized protein</fullName>
    </submittedName>
</protein>
<dbReference type="Proteomes" id="UP000689195">
    <property type="component" value="Unassembled WGS sequence"/>
</dbReference>
<organism evidence="1 2">
    <name type="scientific">Paramecium pentaurelia</name>
    <dbReference type="NCBI Taxonomy" id="43138"/>
    <lineage>
        <taxon>Eukaryota</taxon>
        <taxon>Sar</taxon>
        <taxon>Alveolata</taxon>
        <taxon>Ciliophora</taxon>
        <taxon>Intramacronucleata</taxon>
        <taxon>Oligohymenophorea</taxon>
        <taxon>Peniculida</taxon>
        <taxon>Parameciidae</taxon>
        <taxon>Paramecium</taxon>
    </lineage>
</organism>
<reference evidence="1" key="1">
    <citation type="submission" date="2021-01" db="EMBL/GenBank/DDBJ databases">
        <authorList>
            <consortium name="Genoscope - CEA"/>
            <person name="William W."/>
        </authorList>
    </citation>
    <scope>NUCLEOTIDE SEQUENCE</scope>
</reference>
<dbReference type="AlphaFoldDB" id="A0A8S1VJR4"/>
<comment type="caution">
    <text evidence="1">The sequence shown here is derived from an EMBL/GenBank/DDBJ whole genome shotgun (WGS) entry which is preliminary data.</text>
</comment>
<evidence type="ECO:0000313" key="2">
    <source>
        <dbReference type="Proteomes" id="UP000689195"/>
    </source>
</evidence>
<dbReference type="OrthoDB" id="302239at2759"/>
<evidence type="ECO:0000313" key="1">
    <source>
        <dbReference type="EMBL" id="CAD8177490.1"/>
    </source>
</evidence>
<accession>A0A8S1VJR4</accession>